<dbReference type="OrthoDB" id="2018605at2759"/>
<evidence type="ECO:0000256" key="1">
    <source>
        <dbReference type="SAM" id="MobiDB-lite"/>
    </source>
</evidence>
<dbReference type="Pfam" id="PF07797">
    <property type="entry name" value="DUF1639"/>
    <property type="match status" value="1"/>
</dbReference>
<accession>A0A8K0H2J7</accession>
<organism evidence="2 3">
    <name type="scientific">Rhamnella rubrinervis</name>
    <dbReference type="NCBI Taxonomy" id="2594499"/>
    <lineage>
        <taxon>Eukaryota</taxon>
        <taxon>Viridiplantae</taxon>
        <taxon>Streptophyta</taxon>
        <taxon>Embryophyta</taxon>
        <taxon>Tracheophyta</taxon>
        <taxon>Spermatophyta</taxon>
        <taxon>Magnoliopsida</taxon>
        <taxon>eudicotyledons</taxon>
        <taxon>Gunneridae</taxon>
        <taxon>Pentapetalae</taxon>
        <taxon>rosids</taxon>
        <taxon>fabids</taxon>
        <taxon>Rosales</taxon>
        <taxon>Rhamnaceae</taxon>
        <taxon>rhamnoid group</taxon>
        <taxon>Rhamneae</taxon>
        <taxon>Rhamnella</taxon>
    </lineage>
</organism>
<evidence type="ECO:0000313" key="3">
    <source>
        <dbReference type="Proteomes" id="UP000796880"/>
    </source>
</evidence>
<dbReference type="EMBL" id="VOIH02000006">
    <property type="protein sequence ID" value="KAF3444390.1"/>
    <property type="molecule type" value="Genomic_DNA"/>
</dbReference>
<comment type="caution">
    <text evidence="2">The sequence shown here is derived from an EMBL/GenBank/DDBJ whole genome shotgun (WGS) entry which is preliminary data.</text>
</comment>
<dbReference type="PANTHER" id="PTHR33130">
    <property type="entry name" value="PUTATIVE (DUF1639)-RELATED"/>
    <property type="match status" value="1"/>
</dbReference>
<feature type="region of interest" description="Disordered" evidence="1">
    <location>
        <begin position="39"/>
        <end position="90"/>
    </location>
</feature>
<dbReference type="AlphaFoldDB" id="A0A8K0H2J7"/>
<keyword evidence="3" id="KW-1185">Reference proteome</keyword>
<dbReference type="PANTHER" id="PTHR33130:SF12">
    <property type="entry name" value="EXPRESSED PROTEIN"/>
    <property type="match status" value="1"/>
</dbReference>
<protein>
    <submittedName>
        <fullName evidence="2">Uncharacterized protein</fullName>
    </submittedName>
</protein>
<evidence type="ECO:0000313" key="2">
    <source>
        <dbReference type="EMBL" id="KAF3444390.1"/>
    </source>
</evidence>
<name>A0A8K0H2J7_9ROSA</name>
<gene>
    <name evidence="2" type="ORF">FNV43_RR14082</name>
</gene>
<feature type="compositionally biased region" description="Polar residues" evidence="1">
    <location>
        <begin position="64"/>
        <end position="82"/>
    </location>
</feature>
<dbReference type="InterPro" id="IPR012438">
    <property type="entry name" value="DUF1639"/>
</dbReference>
<proteinExistence type="predicted"/>
<reference evidence="2" key="1">
    <citation type="submission" date="2020-03" db="EMBL/GenBank/DDBJ databases">
        <title>A high-quality chromosome-level genome assembly of a woody plant with both climbing and erect habits, Rhamnella rubrinervis.</title>
        <authorList>
            <person name="Lu Z."/>
            <person name="Yang Y."/>
            <person name="Zhu X."/>
            <person name="Sun Y."/>
        </authorList>
    </citation>
    <scope>NUCLEOTIDE SEQUENCE</scope>
    <source>
        <strain evidence="2">BYM</strain>
        <tissue evidence="2">Leaf</tissue>
    </source>
</reference>
<sequence length="209" mass="23543">MEEEGKSQKGYRAAETDFVLQWGNRKRLRCVKLKKDQNLNGKSTDVSGKRKFTSRAAAAEKDSSSFAQRLSRSCSSPMNNRKLSVASPEKEDRYYTTRGSLGLDENGKVLGLDHHGHIGEERGGCVWPKLFLSLSSKEKEEDFMAMKGCKLPQRPKKRAKLLQKSLLLVMPGTWLSDLCQERYEVREKKASKKRPRGLKAMGSIDSGSD</sequence>
<feature type="region of interest" description="Disordered" evidence="1">
    <location>
        <begin position="189"/>
        <end position="209"/>
    </location>
</feature>
<dbReference type="Proteomes" id="UP000796880">
    <property type="component" value="Unassembled WGS sequence"/>
</dbReference>